<keyword evidence="1" id="KW-0645">Protease</keyword>
<evidence type="ECO:0000256" key="4">
    <source>
        <dbReference type="ARBA" id="ARBA00022833"/>
    </source>
</evidence>
<dbReference type="CDD" id="cd08071">
    <property type="entry name" value="MPN_DUF2466"/>
    <property type="match status" value="1"/>
</dbReference>
<dbReference type="InterPro" id="IPR001405">
    <property type="entry name" value="UPF0758"/>
</dbReference>
<keyword evidence="9" id="KW-1185">Reference proteome</keyword>
<dbReference type="SUPFAM" id="SSF47781">
    <property type="entry name" value="RuvA domain 2-like"/>
    <property type="match status" value="1"/>
</dbReference>
<dbReference type="NCBIfam" id="NF000642">
    <property type="entry name" value="PRK00024.1"/>
    <property type="match status" value="1"/>
</dbReference>
<feature type="domain" description="MPN" evidence="7">
    <location>
        <begin position="102"/>
        <end position="224"/>
    </location>
</feature>
<evidence type="ECO:0000256" key="3">
    <source>
        <dbReference type="ARBA" id="ARBA00022801"/>
    </source>
</evidence>
<keyword evidence="3" id="KW-0378">Hydrolase</keyword>
<dbReference type="Gene3D" id="3.40.140.10">
    <property type="entry name" value="Cytidine Deaminase, domain 2"/>
    <property type="match status" value="1"/>
</dbReference>
<dbReference type="PANTHER" id="PTHR30471">
    <property type="entry name" value="DNA REPAIR PROTEIN RADC"/>
    <property type="match status" value="1"/>
</dbReference>
<dbReference type="InterPro" id="IPR037518">
    <property type="entry name" value="MPN"/>
</dbReference>
<dbReference type="PROSITE" id="PS50249">
    <property type="entry name" value="MPN"/>
    <property type="match status" value="1"/>
</dbReference>
<evidence type="ECO:0000313" key="8">
    <source>
        <dbReference type="EMBL" id="SDD98033.1"/>
    </source>
</evidence>
<dbReference type="STRING" id="265719.SAMN04488509_11269"/>
<proteinExistence type="inferred from homology"/>
<dbReference type="Pfam" id="PF04002">
    <property type="entry name" value="RadC"/>
    <property type="match status" value="1"/>
</dbReference>
<name>A0A1G6Z6Y1_9GAMM</name>
<sequence length="224" mass="24284">MSIRHWPEAERPREKLLKRGAQALGDAELLALFLGSGVAGKDAVACARGLIARHGSLGALASQGTEALLREQGLGPARVALLLAAHELGARCLSAQLQRGPAISDERSAGLLFRQRLQRAPHEVFACMFLDSRHRMLAFEELFRGTIDGSEVHPREVVRRCLAHNAAAVIFGHNHPSGVAEPSAADRQITRRLQDALALIDVRVLDHFIVGEGEPYSFAARGMI</sequence>
<dbReference type="GO" id="GO:0046872">
    <property type="term" value="F:metal ion binding"/>
    <property type="evidence" value="ECO:0007669"/>
    <property type="project" value="UniProtKB-KW"/>
</dbReference>
<keyword evidence="5" id="KW-0482">Metalloprotease</keyword>
<evidence type="ECO:0000313" key="9">
    <source>
        <dbReference type="Proteomes" id="UP000199603"/>
    </source>
</evidence>
<dbReference type="InterPro" id="IPR025657">
    <property type="entry name" value="RadC_JAB"/>
</dbReference>
<dbReference type="Proteomes" id="UP000199603">
    <property type="component" value="Unassembled WGS sequence"/>
</dbReference>
<dbReference type="InterPro" id="IPR020891">
    <property type="entry name" value="UPF0758_CS"/>
</dbReference>
<evidence type="ECO:0000256" key="1">
    <source>
        <dbReference type="ARBA" id="ARBA00022670"/>
    </source>
</evidence>
<dbReference type="AlphaFoldDB" id="A0A1G6Z6Y1"/>
<dbReference type="RefSeq" id="WP_091244661.1">
    <property type="nucleotide sequence ID" value="NZ_FNAG01000012.1"/>
</dbReference>
<accession>A0A1G6Z6Y1</accession>
<evidence type="ECO:0000256" key="5">
    <source>
        <dbReference type="ARBA" id="ARBA00023049"/>
    </source>
</evidence>
<dbReference type="NCBIfam" id="TIGR00608">
    <property type="entry name" value="radc"/>
    <property type="match status" value="1"/>
</dbReference>
<organism evidence="8 9">
    <name type="scientific">Aquimonas voraii</name>
    <dbReference type="NCBI Taxonomy" id="265719"/>
    <lineage>
        <taxon>Bacteria</taxon>
        <taxon>Pseudomonadati</taxon>
        <taxon>Pseudomonadota</taxon>
        <taxon>Gammaproteobacteria</taxon>
        <taxon>Lysobacterales</taxon>
        <taxon>Lysobacteraceae</taxon>
        <taxon>Aquimonas</taxon>
    </lineage>
</organism>
<dbReference type="InterPro" id="IPR010994">
    <property type="entry name" value="RuvA_2-like"/>
</dbReference>
<keyword evidence="4" id="KW-0862">Zinc</keyword>
<reference evidence="8 9" key="1">
    <citation type="submission" date="2016-10" db="EMBL/GenBank/DDBJ databases">
        <authorList>
            <person name="de Groot N.N."/>
        </authorList>
    </citation>
    <scope>NUCLEOTIDE SEQUENCE [LARGE SCALE GENOMIC DNA]</scope>
    <source>
        <strain evidence="8 9">DSM 16957</strain>
    </source>
</reference>
<keyword evidence="2" id="KW-0479">Metal-binding</keyword>
<dbReference type="Pfam" id="PF20582">
    <property type="entry name" value="UPF0758_N"/>
    <property type="match status" value="1"/>
</dbReference>
<dbReference type="PANTHER" id="PTHR30471:SF3">
    <property type="entry name" value="UPF0758 PROTEIN YEES-RELATED"/>
    <property type="match status" value="1"/>
</dbReference>
<dbReference type="GO" id="GO:0006508">
    <property type="term" value="P:proteolysis"/>
    <property type="evidence" value="ECO:0007669"/>
    <property type="project" value="UniProtKB-KW"/>
</dbReference>
<evidence type="ECO:0000256" key="6">
    <source>
        <dbReference type="RuleBase" id="RU003797"/>
    </source>
</evidence>
<dbReference type="EMBL" id="FNAG01000012">
    <property type="protein sequence ID" value="SDD98033.1"/>
    <property type="molecule type" value="Genomic_DNA"/>
</dbReference>
<dbReference type="InterPro" id="IPR046778">
    <property type="entry name" value="UPF0758_N"/>
</dbReference>
<dbReference type="PROSITE" id="PS01302">
    <property type="entry name" value="UPF0758"/>
    <property type="match status" value="1"/>
</dbReference>
<dbReference type="SUPFAM" id="SSF102712">
    <property type="entry name" value="JAB1/MPN domain"/>
    <property type="match status" value="1"/>
</dbReference>
<evidence type="ECO:0000256" key="2">
    <source>
        <dbReference type="ARBA" id="ARBA00022723"/>
    </source>
</evidence>
<comment type="similarity">
    <text evidence="6">Belongs to the UPF0758 family.</text>
</comment>
<evidence type="ECO:0000259" key="7">
    <source>
        <dbReference type="PROSITE" id="PS50249"/>
    </source>
</evidence>
<dbReference type="OrthoDB" id="9804482at2"/>
<protein>
    <submittedName>
        <fullName evidence="8">DNA replication and repair protein RadC</fullName>
    </submittedName>
</protein>
<dbReference type="GO" id="GO:0008237">
    <property type="term" value="F:metallopeptidase activity"/>
    <property type="evidence" value="ECO:0007669"/>
    <property type="project" value="UniProtKB-KW"/>
</dbReference>
<gene>
    <name evidence="8" type="ORF">SAMN04488509_11269</name>
</gene>